<organism evidence="2 3">
    <name type="scientific">Rhizophagus clarus</name>
    <dbReference type="NCBI Taxonomy" id="94130"/>
    <lineage>
        <taxon>Eukaryota</taxon>
        <taxon>Fungi</taxon>
        <taxon>Fungi incertae sedis</taxon>
        <taxon>Mucoromycota</taxon>
        <taxon>Glomeromycotina</taxon>
        <taxon>Glomeromycetes</taxon>
        <taxon>Glomerales</taxon>
        <taxon>Glomeraceae</taxon>
        <taxon>Rhizophagus</taxon>
    </lineage>
</organism>
<proteinExistence type="predicted"/>
<sequence length="198" mass="22900">MLNILTKEDLVLHTRPIDEFLNEWDFPEKCLISTWIIKTHGFTKNPDTSKYMIVFDYANRGDRPEILGNTPQCYVDLMKKCWNQNPLKRPSASEVKNIIIKWIYRPHGSFKDDEELISNIMEFINSSVVNNKPAFESHPQAFYTSRLFDFTSTEINKCLDCSVDDIKSSVAAYSNDDNDNKVSSDAKEPEGNNNQNYL</sequence>
<evidence type="ECO:0000313" key="2">
    <source>
        <dbReference type="EMBL" id="GES80040.1"/>
    </source>
</evidence>
<reference evidence="2" key="1">
    <citation type="submission" date="2019-10" db="EMBL/GenBank/DDBJ databases">
        <title>Conservation and host-specific expression of non-tandemly repeated heterogenous ribosome RNA gene in arbuscular mycorrhizal fungi.</title>
        <authorList>
            <person name="Maeda T."/>
            <person name="Kobayashi Y."/>
            <person name="Nakagawa T."/>
            <person name="Ezawa T."/>
            <person name="Yamaguchi K."/>
            <person name="Bino T."/>
            <person name="Nishimoto Y."/>
            <person name="Shigenobu S."/>
            <person name="Kawaguchi M."/>
        </authorList>
    </citation>
    <scope>NUCLEOTIDE SEQUENCE</scope>
    <source>
        <strain evidence="2">HR1</strain>
    </source>
</reference>
<evidence type="ECO:0000256" key="1">
    <source>
        <dbReference type="SAM" id="MobiDB-lite"/>
    </source>
</evidence>
<dbReference type="InterPro" id="IPR011009">
    <property type="entry name" value="Kinase-like_dom_sf"/>
</dbReference>
<feature type="compositionally biased region" description="Basic and acidic residues" evidence="1">
    <location>
        <begin position="178"/>
        <end position="190"/>
    </location>
</feature>
<dbReference type="SUPFAM" id="SSF56112">
    <property type="entry name" value="Protein kinase-like (PK-like)"/>
    <property type="match status" value="1"/>
</dbReference>
<protein>
    <submittedName>
        <fullName evidence="2">Kinase-like domain-containing protein</fullName>
    </submittedName>
</protein>
<accession>A0A8H3L6G4</accession>
<feature type="region of interest" description="Disordered" evidence="1">
    <location>
        <begin position="174"/>
        <end position="198"/>
    </location>
</feature>
<dbReference type="AlphaFoldDB" id="A0A8H3L6G4"/>
<keyword evidence="2" id="KW-0418">Kinase</keyword>
<comment type="caution">
    <text evidence="2">The sequence shown here is derived from an EMBL/GenBank/DDBJ whole genome shotgun (WGS) entry which is preliminary data.</text>
</comment>
<keyword evidence="2" id="KW-0808">Transferase</keyword>
<dbReference type="Proteomes" id="UP000615446">
    <property type="component" value="Unassembled WGS sequence"/>
</dbReference>
<name>A0A8H3L6G4_9GLOM</name>
<evidence type="ECO:0000313" key="3">
    <source>
        <dbReference type="Proteomes" id="UP000615446"/>
    </source>
</evidence>
<dbReference type="OrthoDB" id="10419177at2759"/>
<dbReference type="EMBL" id="BLAL01000047">
    <property type="protein sequence ID" value="GES80040.1"/>
    <property type="molecule type" value="Genomic_DNA"/>
</dbReference>
<gene>
    <name evidence="2" type="ORF">RCL2_000734000</name>
</gene>
<dbReference type="Gene3D" id="1.10.510.10">
    <property type="entry name" value="Transferase(Phosphotransferase) domain 1"/>
    <property type="match status" value="1"/>
</dbReference>
<dbReference type="GO" id="GO:0016301">
    <property type="term" value="F:kinase activity"/>
    <property type="evidence" value="ECO:0007669"/>
    <property type="project" value="UniProtKB-KW"/>
</dbReference>